<evidence type="ECO:0000313" key="1">
    <source>
        <dbReference type="EMBL" id="JAH20732.1"/>
    </source>
</evidence>
<accession>A0A0E9QWB4</accession>
<organism evidence="1">
    <name type="scientific">Anguilla anguilla</name>
    <name type="common">European freshwater eel</name>
    <name type="synonym">Muraena anguilla</name>
    <dbReference type="NCBI Taxonomy" id="7936"/>
    <lineage>
        <taxon>Eukaryota</taxon>
        <taxon>Metazoa</taxon>
        <taxon>Chordata</taxon>
        <taxon>Craniata</taxon>
        <taxon>Vertebrata</taxon>
        <taxon>Euteleostomi</taxon>
        <taxon>Actinopterygii</taxon>
        <taxon>Neopterygii</taxon>
        <taxon>Teleostei</taxon>
        <taxon>Anguilliformes</taxon>
        <taxon>Anguillidae</taxon>
        <taxon>Anguilla</taxon>
    </lineage>
</organism>
<dbReference type="AlphaFoldDB" id="A0A0E9QWB4"/>
<name>A0A0E9QWB4_ANGAN</name>
<reference evidence="1" key="2">
    <citation type="journal article" date="2015" name="Fish Shellfish Immunol.">
        <title>Early steps in the European eel (Anguilla anguilla)-Vibrio vulnificus interaction in the gills: Role of the RtxA13 toxin.</title>
        <authorList>
            <person name="Callol A."/>
            <person name="Pajuelo D."/>
            <person name="Ebbesson L."/>
            <person name="Teles M."/>
            <person name="MacKenzie S."/>
            <person name="Amaro C."/>
        </authorList>
    </citation>
    <scope>NUCLEOTIDE SEQUENCE</scope>
</reference>
<protein>
    <submittedName>
        <fullName evidence="1">Uncharacterized protein</fullName>
    </submittedName>
</protein>
<reference evidence="1" key="1">
    <citation type="submission" date="2014-11" db="EMBL/GenBank/DDBJ databases">
        <authorList>
            <person name="Amaro Gonzalez C."/>
        </authorList>
    </citation>
    <scope>NUCLEOTIDE SEQUENCE</scope>
</reference>
<dbReference type="EMBL" id="GBXM01087845">
    <property type="protein sequence ID" value="JAH20732.1"/>
    <property type="molecule type" value="Transcribed_RNA"/>
</dbReference>
<sequence length="43" mass="4927">MAGVSTLIICTLTLLECPQNALITFFANSCELNRALFYWFLFH</sequence>
<proteinExistence type="predicted"/>